<gene>
    <name evidence="2" type="ORF">FBZ95_1092</name>
</gene>
<dbReference type="EMBL" id="VITW01000009">
    <property type="protein sequence ID" value="TWB69406.1"/>
    <property type="molecule type" value="Genomic_DNA"/>
</dbReference>
<evidence type="ECO:0000313" key="2">
    <source>
        <dbReference type="EMBL" id="TWB69406.1"/>
    </source>
</evidence>
<feature type="compositionally biased region" description="Low complexity" evidence="1">
    <location>
        <begin position="22"/>
        <end position="42"/>
    </location>
</feature>
<dbReference type="Proteomes" id="UP000315914">
    <property type="component" value="Unassembled WGS sequence"/>
</dbReference>
<name>A0A560JEF0_9BRAD</name>
<protein>
    <submittedName>
        <fullName evidence="2">Uncharacterized protein</fullName>
    </submittedName>
</protein>
<keyword evidence="3" id="KW-1185">Reference proteome</keyword>
<dbReference type="AlphaFoldDB" id="A0A560JEF0"/>
<sequence>MEDPLAGNVYAVHIRPAFPQFGDDGSPEPSSCSSDQSDSALE</sequence>
<comment type="caution">
    <text evidence="2">The sequence shown here is derived from an EMBL/GenBank/DDBJ whole genome shotgun (WGS) entry which is preliminary data.</text>
</comment>
<reference evidence="2 3" key="1">
    <citation type="submission" date="2019-06" db="EMBL/GenBank/DDBJ databases">
        <title>Genomic Encyclopedia of Type Strains, Phase IV (KMG-V): Genome sequencing to study the core and pangenomes of soil and plant-associated prokaryotes.</title>
        <authorList>
            <person name="Whitman W."/>
        </authorList>
    </citation>
    <scope>NUCLEOTIDE SEQUENCE [LARGE SCALE GENOMIC DNA]</scope>
    <source>
        <strain evidence="2 3">BR 10556</strain>
    </source>
</reference>
<evidence type="ECO:0000313" key="3">
    <source>
        <dbReference type="Proteomes" id="UP000315914"/>
    </source>
</evidence>
<accession>A0A560JEF0</accession>
<evidence type="ECO:0000256" key="1">
    <source>
        <dbReference type="SAM" id="MobiDB-lite"/>
    </source>
</evidence>
<proteinExistence type="predicted"/>
<feature type="region of interest" description="Disordered" evidence="1">
    <location>
        <begin position="17"/>
        <end position="42"/>
    </location>
</feature>
<organism evidence="2 3">
    <name type="scientific">Bradyrhizobium sacchari</name>
    <dbReference type="NCBI Taxonomy" id="1399419"/>
    <lineage>
        <taxon>Bacteria</taxon>
        <taxon>Pseudomonadati</taxon>
        <taxon>Pseudomonadota</taxon>
        <taxon>Alphaproteobacteria</taxon>
        <taxon>Hyphomicrobiales</taxon>
        <taxon>Nitrobacteraceae</taxon>
        <taxon>Bradyrhizobium</taxon>
    </lineage>
</organism>